<feature type="transmembrane region" description="Helical" evidence="7">
    <location>
        <begin position="6"/>
        <end position="36"/>
    </location>
</feature>
<dbReference type="CDD" id="cd07984">
    <property type="entry name" value="LPLAT_LABLAT-like"/>
    <property type="match status" value="1"/>
</dbReference>
<gene>
    <name evidence="8" type="ORF">MNBD_GAMMA20-490</name>
</gene>
<keyword evidence="7" id="KW-1133">Transmembrane helix</keyword>
<evidence type="ECO:0000256" key="1">
    <source>
        <dbReference type="ARBA" id="ARBA00004533"/>
    </source>
</evidence>
<keyword evidence="2" id="KW-1003">Cell membrane</keyword>
<sequence length="300" mass="33490">MIRGRIVYILFRATAYLSLPLAQGLGMALGGLLSLFPNETRRVARRNIYRCFPDWSPAQRRRLLRQSLMQTGRTAAETATLWLRPLPQVLPLVREVEGEELLQQGMAQGRGVIVLSPHLGSWEMTGLYLSAQWSLTCMYRPPKLVAMNELMRHGRERGGARLVPTDANGVRALLRALRQGEMIGILPDQDPERDSGVFAPFFGHPANTMVLLPKLARKSGATVLFVYAERLPRGRGFRLHIRPAPAGIDDADLGSAAASLNQGVEACVNQLPTQYQWGYKRFKGQPEGEPDFYARDVKDD</sequence>
<reference evidence="8" key="1">
    <citation type="submission" date="2018-06" db="EMBL/GenBank/DDBJ databases">
        <authorList>
            <person name="Zhirakovskaya E."/>
        </authorList>
    </citation>
    <scope>NUCLEOTIDE SEQUENCE</scope>
</reference>
<keyword evidence="3" id="KW-0997">Cell inner membrane</keyword>
<accession>A0A3B0ZL23</accession>
<dbReference type="GO" id="GO:0008610">
    <property type="term" value="P:lipid biosynthetic process"/>
    <property type="evidence" value="ECO:0007669"/>
    <property type="project" value="UniProtKB-ARBA"/>
</dbReference>
<keyword evidence="6 8" id="KW-0012">Acyltransferase</keyword>
<evidence type="ECO:0000313" key="8">
    <source>
        <dbReference type="EMBL" id="VAW94118.1"/>
    </source>
</evidence>
<dbReference type="GO" id="GO:0005886">
    <property type="term" value="C:plasma membrane"/>
    <property type="evidence" value="ECO:0007669"/>
    <property type="project" value="UniProtKB-SubCell"/>
</dbReference>
<dbReference type="GO" id="GO:0008913">
    <property type="term" value="F:Kdo2-lipid IVA acyltransferase activity"/>
    <property type="evidence" value="ECO:0007669"/>
    <property type="project" value="UniProtKB-EC"/>
</dbReference>
<dbReference type="EMBL" id="UOFU01000044">
    <property type="protein sequence ID" value="VAW94118.1"/>
    <property type="molecule type" value="Genomic_DNA"/>
</dbReference>
<keyword evidence="7" id="KW-0812">Transmembrane</keyword>
<evidence type="ECO:0000256" key="6">
    <source>
        <dbReference type="ARBA" id="ARBA00023315"/>
    </source>
</evidence>
<evidence type="ECO:0000256" key="3">
    <source>
        <dbReference type="ARBA" id="ARBA00022519"/>
    </source>
</evidence>
<evidence type="ECO:0000256" key="2">
    <source>
        <dbReference type="ARBA" id="ARBA00022475"/>
    </source>
</evidence>
<evidence type="ECO:0000256" key="5">
    <source>
        <dbReference type="ARBA" id="ARBA00023136"/>
    </source>
</evidence>
<keyword evidence="4 8" id="KW-0808">Transferase</keyword>
<dbReference type="AlphaFoldDB" id="A0A3B0ZL23"/>
<comment type="subcellular location">
    <subcellularLocation>
        <location evidence="1">Cell inner membrane</location>
    </subcellularLocation>
</comment>
<dbReference type="Pfam" id="PF03279">
    <property type="entry name" value="Lip_A_acyltrans"/>
    <property type="match status" value="1"/>
</dbReference>
<dbReference type="GO" id="GO:1901137">
    <property type="term" value="P:carbohydrate derivative biosynthetic process"/>
    <property type="evidence" value="ECO:0007669"/>
    <property type="project" value="UniProtKB-ARBA"/>
</dbReference>
<organism evidence="8">
    <name type="scientific">hydrothermal vent metagenome</name>
    <dbReference type="NCBI Taxonomy" id="652676"/>
    <lineage>
        <taxon>unclassified sequences</taxon>
        <taxon>metagenomes</taxon>
        <taxon>ecological metagenomes</taxon>
    </lineage>
</organism>
<dbReference type="PIRSF" id="PIRSF026649">
    <property type="entry name" value="MsbB"/>
    <property type="match status" value="1"/>
</dbReference>
<dbReference type="InterPro" id="IPR004960">
    <property type="entry name" value="LipA_acyltrans"/>
</dbReference>
<dbReference type="EC" id="2.3.1.241" evidence="8"/>
<keyword evidence="5 7" id="KW-0472">Membrane</keyword>
<dbReference type="PANTHER" id="PTHR30606">
    <property type="entry name" value="LIPID A BIOSYNTHESIS LAUROYL ACYLTRANSFERASE"/>
    <property type="match status" value="1"/>
</dbReference>
<protein>
    <submittedName>
        <fullName evidence="8">Lipid A biosynthesis lauroyl acyltransferase</fullName>
        <ecNumber evidence="8">2.3.1.241</ecNumber>
    </submittedName>
</protein>
<evidence type="ECO:0000256" key="4">
    <source>
        <dbReference type="ARBA" id="ARBA00022679"/>
    </source>
</evidence>
<proteinExistence type="predicted"/>
<dbReference type="PANTHER" id="PTHR30606:SF10">
    <property type="entry name" value="PHOSPHATIDYLINOSITOL MANNOSIDE ACYLTRANSFERASE"/>
    <property type="match status" value="1"/>
</dbReference>
<name>A0A3B0ZL23_9ZZZZ</name>
<evidence type="ECO:0000256" key="7">
    <source>
        <dbReference type="SAM" id="Phobius"/>
    </source>
</evidence>